<feature type="compositionally biased region" description="Polar residues" evidence="1">
    <location>
        <begin position="287"/>
        <end position="296"/>
    </location>
</feature>
<feature type="compositionally biased region" description="Low complexity" evidence="1">
    <location>
        <begin position="508"/>
        <end position="526"/>
    </location>
</feature>
<proteinExistence type="predicted"/>
<keyword evidence="3" id="KW-1185">Reference proteome</keyword>
<feature type="compositionally biased region" description="Low complexity" evidence="1">
    <location>
        <begin position="31"/>
        <end position="43"/>
    </location>
</feature>
<feature type="compositionally biased region" description="Polar residues" evidence="1">
    <location>
        <begin position="95"/>
        <end position="104"/>
    </location>
</feature>
<feature type="region of interest" description="Disordered" evidence="1">
    <location>
        <begin position="1"/>
        <end position="141"/>
    </location>
</feature>
<feature type="region of interest" description="Disordered" evidence="1">
    <location>
        <begin position="495"/>
        <end position="526"/>
    </location>
</feature>
<accession>A0ABD3MF34</accession>
<feature type="region of interest" description="Disordered" evidence="1">
    <location>
        <begin position="223"/>
        <end position="297"/>
    </location>
</feature>
<feature type="compositionally biased region" description="Low complexity" evidence="1">
    <location>
        <begin position="275"/>
        <end position="286"/>
    </location>
</feature>
<feature type="compositionally biased region" description="Low complexity" evidence="1">
    <location>
        <begin position="78"/>
        <end position="88"/>
    </location>
</feature>
<dbReference type="Proteomes" id="UP001530293">
    <property type="component" value="Unassembled WGS sequence"/>
</dbReference>
<feature type="compositionally biased region" description="Basic residues" evidence="1">
    <location>
        <begin position="63"/>
        <end position="77"/>
    </location>
</feature>
<protein>
    <submittedName>
        <fullName evidence="2">Uncharacterized protein</fullName>
    </submittedName>
</protein>
<dbReference type="EMBL" id="JALLBG020000155">
    <property type="protein sequence ID" value="KAL3761234.1"/>
    <property type="molecule type" value="Genomic_DNA"/>
</dbReference>
<feature type="compositionally biased region" description="Polar residues" evidence="1">
    <location>
        <begin position="495"/>
        <end position="507"/>
    </location>
</feature>
<comment type="caution">
    <text evidence="2">The sequence shown here is derived from an EMBL/GenBank/DDBJ whole genome shotgun (WGS) entry which is preliminary data.</text>
</comment>
<feature type="region of interest" description="Disordered" evidence="1">
    <location>
        <begin position="447"/>
        <end position="475"/>
    </location>
</feature>
<gene>
    <name evidence="2" type="ORF">ACHAWU_007051</name>
</gene>
<name>A0ABD3MF34_9STRA</name>
<dbReference type="AlphaFoldDB" id="A0ABD3MF34"/>
<feature type="compositionally biased region" description="Low complexity" evidence="1">
    <location>
        <begin position="253"/>
        <end position="268"/>
    </location>
</feature>
<evidence type="ECO:0000313" key="3">
    <source>
        <dbReference type="Proteomes" id="UP001530293"/>
    </source>
</evidence>
<reference evidence="2 3" key="1">
    <citation type="submission" date="2024-10" db="EMBL/GenBank/DDBJ databases">
        <title>Updated reference genomes for cyclostephanoid diatoms.</title>
        <authorList>
            <person name="Roberts W.R."/>
            <person name="Alverson A.J."/>
        </authorList>
    </citation>
    <scope>NUCLEOTIDE SEQUENCE [LARGE SCALE GENOMIC DNA]</scope>
    <source>
        <strain evidence="2 3">AJA232-27</strain>
    </source>
</reference>
<sequence>MTTTINNPKSDLVFDFPDPIPRFEFDDSPTRSSCGSAGSSSSRGRGGGGGSGVKYSSPVKTGGKSRRFGKFGKHKPKAGAAVSSGSSSLDECGGTTATTASLNASYDSSWSSGDEGSSPTRKMKKNNSNLNGGDIAAGPHNHFTFDDSLPSPATKLNLLQPHALSLSSSRRSATSNTSESGISEFSFDRVTVTTNETGLSSNVSWSFFDDTVMQAAGAGQRGDGLIAGGATTGSSPSPISSSTGSGGGGFSGGVSNNSVGNGRINNSNGKKKVVQQQMQMQQHRQQNINSTSTFDSSDADYNMGMTNLLHSAQPCDQSVISEISERTGGDRGIRSGSGMDDEALLLKGMKSAQLRHHYLASSEYNKMNSNNNNSKSARFKLARAVVTSGSGEGDSGFIATSTTIPVTTTNGNTTIITESYSRDAAAGAGTTTSSSNHVAAIKSSSISKHDDITDDHDDNRINATDKGSRSSKSNNNFINDFFEDVQLSYNKFKASRTSTPTMNNNNKSSPSAAATSSTSSPSPTATTAATTATTILHSLMEDLQFCGLYLCGNLHDTTTGDDCCPSRNHANGGGGGGGGVAHSSSYEEVRMKKKEDRKKEADMTFVGKVIECGTETRCGEGLLCAAF</sequence>
<organism evidence="2 3">
    <name type="scientific">Discostella pseudostelligera</name>
    <dbReference type="NCBI Taxonomy" id="259834"/>
    <lineage>
        <taxon>Eukaryota</taxon>
        <taxon>Sar</taxon>
        <taxon>Stramenopiles</taxon>
        <taxon>Ochrophyta</taxon>
        <taxon>Bacillariophyta</taxon>
        <taxon>Coscinodiscophyceae</taxon>
        <taxon>Thalassiosirophycidae</taxon>
        <taxon>Stephanodiscales</taxon>
        <taxon>Stephanodiscaceae</taxon>
        <taxon>Discostella</taxon>
    </lineage>
</organism>
<feature type="compositionally biased region" description="Low complexity" evidence="1">
    <location>
        <begin position="105"/>
        <end position="118"/>
    </location>
</feature>
<feature type="compositionally biased region" description="Low complexity" evidence="1">
    <location>
        <begin position="232"/>
        <end position="243"/>
    </location>
</feature>
<evidence type="ECO:0000313" key="2">
    <source>
        <dbReference type="EMBL" id="KAL3761234.1"/>
    </source>
</evidence>
<evidence type="ECO:0000256" key="1">
    <source>
        <dbReference type="SAM" id="MobiDB-lite"/>
    </source>
</evidence>